<comment type="caution">
    <text evidence="18">The sequence shown here is derived from an EMBL/GenBank/DDBJ whole genome shotgun (WGS) entry which is preliminary data.</text>
</comment>
<evidence type="ECO:0000256" key="6">
    <source>
        <dbReference type="ARBA" id="ARBA00022723"/>
    </source>
</evidence>
<evidence type="ECO:0000313" key="19">
    <source>
        <dbReference type="Proteomes" id="UP000024284"/>
    </source>
</evidence>
<dbReference type="InterPro" id="IPR037068">
    <property type="entry name" value="DNA_primase_core_N_sf"/>
</dbReference>
<keyword evidence="11" id="KW-0460">Magnesium</keyword>
<feature type="zinc finger region" description="CHC2-type" evidence="14">
    <location>
        <begin position="38"/>
        <end position="62"/>
    </location>
</feature>
<keyword evidence="3 14" id="KW-0808">Transferase</keyword>
<dbReference type="NCBIfam" id="TIGR01613">
    <property type="entry name" value="primase_Cterm"/>
    <property type="match status" value="1"/>
</dbReference>
<dbReference type="RefSeq" id="WP_051907990.1">
    <property type="nucleotide sequence ID" value="NZ_BCZD01000018.1"/>
</dbReference>
<evidence type="ECO:0000256" key="11">
    <source>
        <dbReference type="ARBA" id="ARBA00022842"/>
    </source>
</evidence>
<dbReference type="EC" id="2.7.7.101" evidence="14"/>
<keyword evidence="9 14" id="KW-0862">Zinc</keyword>
<name>A0A086PE93_SPHHM</name>
<evidence type="ECO:0000256" key="9">
    <source>
        <dbReference type="ARBA" id="ARBA00022833"/>
    </source>
</evidence>
<dbReference type="NCBIfam" id="TIGR01391">
    <property type="entry name" value="dnaG"/>
    <property type="match status" value="1"/>
</dbReference>
<dbReference type="SMART" id="SM00400">
    <property type="entry name" value="ZnF_CHCC"/>
    <property type="match status" value="1"/>
</dbReference>
<dbReference type="InterPro" id="IPR002694">
    <property type="entry name" value="Znf_CHC2"/>
</dbReference>
<dbReference type="HAMAP" id="MF_00974">
    <property type="entry name" value="DNA_primase_DnaG"/>
    <property type="match status" value="1"/>
</dbReference>
<dbReference type="GO" id="GO:0006269">
    <property type="term" value="P:DNA replication, synthesis of primer"/>
    <property type="evidence" value="ECO:0007669"/>
    <property type="project" value="UniProtKB-UniRule"/>
</dbReference>
<dbReference type="InterPro" id="IPR006171">
    <property type="entry name" value="TOPRIM_dom"/>
</dbReference>
<comment type="domain">
    <text evidence="14">Contains an N-terminal zinc-binding domain, a central core domain that contains the primase activity, and a C-terminal DnaB-binding domain.</text>
</comment>
<feature type="domain" description="SF3 helicase" evidence="17">
    <location>
        <begin position="752"/>
        <end position="915"/>
    </location>
</feature>
<dbReference type="GO" id="GO:1990077">
    <property type="term" value="C:primosome complex"/>
    <property type="evidence" value="ECO:0007669"/>
    <property type="project" value="UniProtKB-KW"/>
</dbReference>
<dbReference type="PANTHER" id="PTHR30313:SF2">
    <property type="entry name" value="DNA PRIMASE"/>
    <property type="match status" value="1"/>
</dbReference>
<dbReference type="SMART" id="SM00885">
    <property type="entry name" value="D5_N"/>
    <property type="match status" value="1"/>
</dbReference>
<keyword evidence="7" id="KW-0547">Nucleotide-binding</keyword>
<dbReference type="Proteomes" id="UP000024284">
    <property type="component" value="Unassembled WGS sequence"/>
</dbReference>
<dbReference type="InterPro" id="IPR006500">
    <property type="entry name" value="Helicase_put_C_phage/plasmid"/>
</dbReference>
<dbReference type="AlphaFoldDB" id="A0A086PE93"/>
<evidence type="ECO:0000256" key="2">
    <source>
        <dbReference type="ARBA" id="ARBA00022515"/>
    </source>
</evidence>
<evidence type="ECO:0000256" key="12">
    <source>
        <dbReference type="ARBA" id="ARBA00023125"/>
    </source>
</evidence>
<evidence type="ECO:0000256" key="10">
    <source>
        <dbReference type="ARBA" id="ARBA00022840"/>
    </source>
</evidence>
<evidence type="ECO:0000259" key="17">
    <source>
        <dbReference type="PROSITE" id="PS51206"/>
    </source>
</evidence>
<evidence type="ECO:0000256" key="5">
    <source>
        <dbReference type="ARBA" id="ARBA00022705"/>
    </source>
</evidence>
<evidence type="ECO:0000256" key="7">
    <source>
        <dbReference type="ARBA" id="ARBA00022741"/>
    </source>
</evidence>
<evidence type="ECO:0000256" key="15">
    <source>
        <dbReference type="SAM" id="MobiDB-lite"/>
    </source>
</evidence>
<dbReference type="Pfam" id="PF01807">
    <property type="entry name" value="Zn_ribbon_DnaG"/>
    <property type="match status" value="1"/>
</dbReference>
<keyword evidence="19" id="KW-1185">Reference proteome</keyword>
<dbReference type="InterPro" id="IPR014818">
    <property type="entry name" value="Phage/plasmid_primase_P4_C"/>
</dbReference>
<evidence type="ECO:0000256" key="4">
    <source>
        <dbReference type="ARBA" id="ARBA00022695"/>
    </source>
</evidence>
<dbReference type="PROSITE" id="PS51206">
    <property type="entry name" value="SF3_HELICASE_1"/>
    <property type="match status" value="1"/>
</dbReference>
<keyword evidence="12 14" id="KW-0238">DNA-binding</keyword>
<keyword evidence="1 14" id="KW-0240">DNA-directed RNA polymerase</keyword>
<dbReference type="SUPFAM" id="SSF56731">
    <property type="entry name" value="DNA primase core"/>
    <property type="match status" value="1"/>
</dbReference>
<dbReference type="SUPFAM" id="SSF57783">
    <property type="entry name" value="Zinc beta-ribbon"/>
    <property type="match status" value="1"/>
</dbReference>
<dbReference type="InterPro" id="IPR014015">
    <property type="entry name" value="Helicase_SF3_DNA-vir"/>
</dbReference>
<feature type="domain" description="Toprim" evidence="16">
    <location>
        <begin position="247"/>
        <end position="329"/>
    </location>
</feature>
<keyword evidence="2 14" id="KW-0639">Primosome</keyword>
<proteinExistence type="inferred from homology"/>
<dbReference type="FunFam" id="3.90.580.10:FF:000001">
    <property type="entry name" value="DNA primase"/>
    <property type="match status" value="1"/>
</dbReference>
<dbReference type="eggNOG" id="COG0358">
    <property type="taxonomic scope" value="Bacteria"/>
</dbReference>
<reference evidence="18" key="1">
    <citation type="submission" date="2014-08" db="EMBL/GenBank/DDBJ databases">
        <title>Draft genome sequences of Sphingobium herbicidovorans.</title>
        <authorList>
            <person name="Gan H.M."/>
            <person name="Gan H.Y."/>
            <person name="Savka M.A."/>
        </authorList>
    </citation>
    <scope>NUCLEOTIDE SEQUENCE [LARGE SCALE GENOMIC DNA]</scope>
    <source>
        <strain evidence="18">NBRC 16415</strain>
    </source>
</reference>
<dbReference type="InterPro" id="IPR030846">
    <property type="entry name" value="DnaG_bac"/>
</dbReference>
<keyword evidence="6 14" id="KW-0479">Metal-binding</keyword>
<feature type="region of interest" description="Disordered" evidence="15">
    <location>
        <begin position="1040"/>
        <end position="1078"/>
    </location>
</feature>
<comment type="catalytic activity">
    <reaction evidence="14">
        <text>ssDNA + n NTP = ssDNA/pppN(pN)n-1 hybrid + (n-1) diphosphate.</text>
        <dbReference type="EC" id="2.7.7.101"/>
    </reaction>
</comment>
<feature type="compositionally biased region" description="Low complexity" evidence="15">
    <location>
        <begin position="1047"/>
        <end position="1063"/>
    </location>
</feature>
<dbReference type="Gene3D" id="3.40.1360.10">
    <property type="match status" value="1"/>
</dbReference>
<dbReference type="Pfam" id="PF13662">
    <property type="entry name" value="Toprim_4"/>
    <property type="match status" value="1"/>
</dbReference>
<dbReference type="InterPro" id="IPR036977">
    <property type="entry name" value="DNA_primase_Znf_CHC2"/>
</dbReference>
<dbReference type="OrthoDB" id="9763644at2"/>
<dbReference type="STRING" id="76947.GCA_002080435_02378"/>
<keyword evidence="13 14" id="KW-0804">Transcription</keyword>
<dbReference type="CDD" id="cd03364">
    <property type="entry name" value="TOPRIM_DnaG_primases"/>
    <property type="match status" value="1"/>
</dbReference>
<keyword evidence="4 14" id="KW-0548">Nucleotidyltransferase</keyword>
<dbReference type="GO" id="GO:0005737">
    <property type="term" value="C:cytoplasm"/>
    <property type="evidence" value="ECO:0007669"/>
    <property type="project" value="TreeGrafter"/>
</dbReference>
<evidence type="ECO:0000256" key="3">
    <source>
        <dbReference type="ARBA" id="ARBA00022679"/>
    </source>
</evidence>
<evidence type="ECO:0000259" key="16">
    <source>
        <dbReference type="PROSITE" id="PS50880"/>
    </source>
</evidence>
<comment type="function">
    <text evidence="14">RNA polymerase that catalyzes the synthesis of short RNA molecules used as primers for DNA polymerase during DNA replication.</text>
</comment>
<protein>
    <recommendedName>
        <fullName evidence="14">DNA primase</fullName>
        <ecNumber evidence="14">2.7.7.101</ecNumber>
    </recommendedName>
</protein>
<comment type="cofactor">
    <cofactor evidence="14">
        <name>Zn(2+)</name>
        <dbReference type="ChEBI" id="CHEBI:29105"/>
    </cofactor>
    <text evidence="14">Binds 1 zinc ion per monomer.</text>
</comment>
<sequence>MSLPTSFLDQLRARTPLSALVGQKVKLEKKGKEHKGCCPFHSEKTPSFTVNDDKEFYHCFGCGAHGDALRWLTDHEGMDFIDAVKQLAEAAGMEMPARTPEQAERARRVSQVGDVLGEAAAWYARQLEPTGMAMEALAARGIMPASIERFGLGFAPMRGGVSAIGIAADQLMAAGLVVETDNGRRDRFRHRLIVPIHDARGRPIGFGGRAFGEAQPKYLNSDQSEHFDKGRVLFNLHRAAPAARVARRLLVVEGYFDAIALDQAGIGEAVAPMGTAITPAQLERAWRVTECPVLLMDGDEAGRKAASRACIRALPMVGPGRSLKIATLPDGYDPDSLVRECGREAVDDLVDRALSLSSYVWTAVLAAGDHDTPEGRAAIWQQLADLAASVGHEETRLQYQSYWRGLFNAEFPPAPRWVVEDQKLPGGTMEAKFSDQTEEVRDRLKAVAAKRLPGAIASAERTKDGVTLFAWGMGRRVGAGLIDQDMADDAIDEVADGVEGVSAEDIERSFAAGVAKGFDIAPMLLDMRCAGFQRTDLGNAERFNARYGGSFRFTTAKGWLGWDGRRWKVLDQDKDTLPAEVQAAVFDTVRSIQREADFVSATGFVEPDEPLPEDEKPTLMLVVQWRLYRDSGERPGAMNRVTDMKGGPVLLSELIAKWGRASEGSGRIGCIAGLAKRWVTAPIEDFDRDPLAINVLNGTLRFRRDKENGSTVTLEPHRREDLNTKLAPVTYAAAATSPIYDDFLAWAQPDAGMRRYLHQWAGYSASGDISEQKLHFWYGLGANGKSTAIDLWAHVVGDYSGTIGIETFLDQGIKKRGEQASPDLARLGGVRMLRASEPERGAKLNEALIKAATGGEPMAVRALHRGFFDLMPLFKLTIGGNYKPDIPGTDEGIWRRMKLVPWNAHVADGDRDEQLPAKLRAEAAGVLNHIVRGLLDWLDNGLIEPQAVKDATAEYREASDPLGRFLNLCVEKDPKGRIQSSKLHEVFLAWCKVAGERDWSNKGFTRAMLDKGYVKKPSDGIQWLGIRLVREASDFVDEHGRAREDAPMLPDAAPSSADASPDMPLAPPPYDDNFVPDF</sequence>
<organism evidence="18 19">
    <name type="scientific">Sphingobium herbicidovorans (strain ATCC 700291 / DSM 11019 / CCUG 56400 / KCTC 2939 / LMG 18315 / NBRC 16415 / MH)</name>
    <name type="common">Sphingomonas herbicidovorans</name>
    <dbReference type="NCBI Taxonomy" id="1219045"/>
    <lineage>
        <taxon>Bacteria</taxon>
        <taxon>Pseudomonadati</taxon>
        <taxon>Pseudomonadota</taxon>
        <taxon>Alphaproteobacteria</taxon>
        <taxon>Sphingomonadales</taxon>
        <taxon>Sphingomonadaceae</taxon>
        <taxon>Sphingobium</taxon>
    </lineage>
</organism>
<comment type="similarity">
    <text evidence="14">Belongs to the DnaG primase family.</text>
</comment>
<dbReference type="InterPro" id="IPR027417">
    <property type="entry name" value="P-loop_NTPase"/>
</dbReference>
<keyword evidence="8 14" id="KW-0863">Zinc-finger</keyword>
<dbReference type="GO" id="GO:0003677">
    <property type="term" value="F:DNA binding"/>
    <property type="evidence" value="ECO:0007669"/>
    <property type="project" value="UniProtKB-KW"/>
</dbReference>
<keyword evidence="5 14" id="KW-0235">DNA replication</keyword>
<dbReference type="EMBL" id="JFZA02000002">
    <property type="protein sequence ID" value="KFG91711.1"/>
    <property type="molecule type" value="Genomic_DNA"/>
</dbReference>
<dbReference type="InterPro" id="IPR034151">
    <property type="entry name" value="TOPRIM_DnaG_bac"/>
</dbReference>
<dbReference type="Gene3D" id="3.90.580.10">
    <property type="entry name" value="Zinc finger, CHC2-type domain"/>
    <property type="match status" value="1"/>
</dbReference>
<dbReference type="eggNOG" id="COG3378">
    <property type="taxonomic scope" value="Bacteria"/>
</dbReference>
<evidence type="ECO:0000256" key="14">
    <source>
        <dbReference type="HAMAP-Rule" id="MF_00974"/>
    </source>
</evidence>
<dbReference type="InterPro" id="IPR006295">
    <property type="entry name" value="DNA_primase_DnaG"/>
</dbReference>
<dbReference type="GO" id="GO:0005524">
    <property type="term" value="F:ATP binding"/>
    <property type="evidence" value="ECO:0007669"/>
    <property type="project" value="UniProtKB-KW"/>
</dbReference>
<evidence type="ECO:0000256" key="13">
    <source>
        <dbReference type="ARBA" id="ARBA00023163"/>
    </source>
</evidence>
<dbReference type="GO" id="GO:0008270">
    <property type="term" value="F:zinc ion binding"/>
    <property type="evidence" value="ECO:0007669"/>
    <property type="project" value="UniProtKB-UniRule"/>
</dbReference>
<dbReference type="PANTHER" id="PTHR30313">
    <property type="entry name" value="DNA PRIMASE"/>
    <property type="match status" value="1"/>
</dbReference>
<dbReference type="InterPro" id="IPR050219">
    <property type="entry name" value="DnaG_primase"/>
</dbReference>
<accession>A0A086PE93</accession>
<comment type="subunit">
    <text evidence="14">Monomer. Interacts with DnaB.</text>
</comment>
<dbReference type="GO" id="GO:0000428">
    <property type="term" value="C:DNA-directed RNA polymerase complex"/>
    <property type="evidence" value="ECO:0007669"/>
    <property type="project" value="UniProtKB-KW"/>
</dbReference>
<evidence type="ECO:0000256" key="8">
    <source>
        <dbReference type="ARBA" id="ARBA00022771"/>
    </source>
</evidence>
<dbReference type="GO" id="GO:0003899">
    <property type="term" value="F:DNA-directed RNA polymerase activity"/>
    <property type="evidence" value="ECO:0007669"/>
    <property type="project" value="UniProtKB-UniRule"/>
</dbReference>
<dbReference type="PATRIC" id="fig|1219045.3.peg.579"/>
<dbReference type="Gene3D" id="3.40.50.300">
    <property type="entry name" value="P-loop containing nucleotide triphosphate hydrolases"/>
    <property type="match status" value="1"/>
</dbReference>
<dbReference type="Gene3D" id="3.90.980.10">
    <property type="entry name" value="DNA primase, catalytic core, N-terminal domain"/>
    <property type="match status" value="1"/>
</dbReference>
<dbReference type="InterPro" id="IPR013264">
    <property type="entry name" value="DNAG_N"/>
</dbReference>
<dbReference type="SMART" id="SM00493">
    <property type="entry name" value="TOPRIM"/>
    <property type="match status" value="1"/>
</dbReference>
<dbReference type="PROSITE" id="PS50880">
    <property type="entry name" value="TOPRIM"/>
    <property type="match status" value="1"/>
</dbReference>
<keyword evidence="10" id="KW-0067">ATP-binding</keyword>
<dbReference type="Pfam" id="PF08275">
    <property type="entry name" value="DNAG_N"/>
    <property type="match status" value="1"/>
</dbReference>
<gene>
    <name evidence="14" type="primary">dnaG</name>
    <name evidence="18" type="ORF">BV98_000569</name>
</gene>
<evidence type="ECO:0000313" key="18">
    <source>
        <dbReference type="EMBL" id="KFG91711.1"/>
    </source>
</evidence>
<dbReference type="Pfam" id="PF08706">
    <property type="entry name" value="D5_N"/>
    <property type="match status" value="1"/>
</dbReference>
<evidence type="ECO:0000256" key="1">
    <source>
        <dbReference type="ARBA" id="ARBA00022478"/>
    </source>
</evidence>